<organism evidence="1 2">
    <name type="scientific">Actinocorallia herbida</name>
    <dbReference type="NCBI Taxonomy" id="58109"/>
    <lineage>
        <taxon>Bacteria</taxon>
        <taxon>Bacillati</taxon>
        <taxon>Actinomycetota</taxon>
        <taxon>Actinomycetes</taxon>
        <taxon>Streptosporangiales</taxon>
        <taxon>Thermomonosporaceae</taxon>
        <taxon>Actinocorallia</taxon>
    </lineage>
</organism>
<sequence length="148" mass="16077">MNEITVVHQEDDAYAIFIRDHVLHVDQPRAGGYDSGPTPLELFAASLAACVAYYARHHLKDHSLPHTGLEVGTHFTLLAGEPLRVGSISLDVRLPWSLRPSDQEDLLKAIDPCPILASLDVAPKVTATVTCSPTDRAAEPARTPQSLH</sequence>
<keyword evidence="2" id="KW-1185">Reference proteome</keyword>
<dbReference type="PANTHER" id="PTHR39624:SF2">
    <property type="entry name" value="OSMC-LIKE PROTEIN"/>
    <property type="match status" value="1"/>
</dbReference>
<dbReference type="Proteomes" id="UP000272400">
    <property type="component" value="Unassembled WGS sequence"/>
</dbReference>
<dbReference type="OrthoDB" id="9811389at2"/>
<comment type="caution">
    <text evidence="1">The sequence shown here is derived from an EMBL/GenBank/DDBJ whole genome shotgun (WGS) entry which is preliminary data.</text>
</comment>
<dbReference type="AlphaFoldDB" id="A0A3N1CZF5"/>
<dbReference type="RefSeq" id="WP_123666049.1">
    <property type="nucleotide sequence ID" value="NZ_RJKE01000001.1"/>
</dbReference>
<dbReference type="SUPFAM" id="SSF82784">
    <property type="entry name" value="OsmC-like"/>
    <property type="match status" value="1"/>
</dbReference>
<name>A0A3N1CZF5_9ACTN</name>
<gene>
    <name evidence="1" type="ORF">EDD29_4247</name>
</gene>
<evidence type="ECO:0000313" key="1">
    <source>
        <dbReference type="EMBL" id="ROO86670.1"/>
    </source>
</evidence>
<dbReference type="InterPro" id="IPR015946">
    <property type="entry name" value="KH_dom-like_a/b"/>
</dbReference>
<evidence type="ECO:0000313" key="2">
    <source>
        <dbReference type="Proteomes" id="UP000272400"/>
    </source>
</evidence>
<dbReference type="InterPro" id="IPR036102">
    <property type="entry name" value="OsmC/Ohrsf"/>
</dbReference>
<accession>A0A3N1CZF5</accession>
<reference evidence="1 2" key="1">
    <citation type="submission" date="2018-11" db="EMBL/GenBank/DDBJ databases">
        <title>Sequencing the genomes of 1000 actinobacteria strains.</title>
        <authorList>
            <person name="Klenk H.-P."/>
        </authorList>
    </citation>
    <scope>NUCLEOTIDE SEQUENCE [LARGE SCALE GENOMIC DNA]</scope>
    <source>
        <strain evidence="1 2">DSM 44254</strain>
    </source>
</reference>
<protein>
    <submittedName>
        <fullName evidence="1">Putative OsmC-like protein</fullName>
    </submittedName>
</protein>
<dbReference type="Gene3D" id="3.30.300.20">
    <property type="match status" value="1"/>
</dbReference>
<proteinExistence type="predicted"/>
<dbReference type="Pfam" id="PF02566">
    <property type="entry name" value="OsmC"/>
    <property type="match status" value="1"/>
</dbReference>
<dbReference type="PANTHER" id="PTHR39624">
    <property type="entry name" value="PROTEIN INVOLVED IN RIMO-MEDIATED BETA-METHYLTHIOLATION OF RIBOSOMAL PROTEIN S12 YCAO"/>
    <property type="match status" value="1"/>
</dbReference>
<dbReference type="EMBL" id="RJKE01000001">
    <property type="protein sequence ID" value="ROO86670.1"/>
    <property type="molecule type" value="Genomic_DNA"/>
</dbReference>
<dbReference type="InterPro" id="IPR003718">
    <property type="entry name" value="OsmC/Ohr_fam"/>
</dbReference>